<gene>
    <name evidence="1" type="ORF">DP202_00610</name>
</gene>
<organism evidence="1 2">
    <name type="scientific">Enterobacter cloacae</name>
    <dbReference type="NCBI Taxonomy" id="550"/>
    <lineage>
        <taxon>Bacteria</taxon>
        <taxon>Pseudomonadati</taxon>
        <taxon>Pseudomonadota</taxon>
        <taxon>Gammaproteobacteria</taxon>
        <taxon>Enterobacterales</taxon>
        <taxon>Enterobacteriaceae</taxon>
        <taxon>Enterobacter</taxon>
        <taxon>Enterobacter cloacae complex</taxon>
    </lineage>
</organism>
<dbReference type="EMBL" id="QMDH01000001">
    <property type="protein sequence ID" value="RAZ72302.1"/>
    <property type="molecule type" value="Genomic_DNA"/>
</dbReference>
<sequence>MSTPVDREKRRTKIQRRPGRAFFVDAYQPNPVRLCCVCLFYVKSICVKSHIIVFKKVELDRRNGYI</sequence>
<dbReference type="AlphaFoldDB" id="A0A330GLK4"/>
<accession>A0A330GLK4</accession>
<evidence type="ECO:0000313" key="1">
    <source>
        <dbReference type="EMBL" id="RAZ72302.1"/>
    </source>
</evidence>
<dbReference type="Proteomes" id="UP000251576">
    <property type="component" value="Unassembled WGS sequence"/>
</dbReference>
<protein>
    <submittedName>
        <fullName evidence="1">Uncharacterized protein</fullName>
    </submittedName>
</protein>
<evidence type="ECO:0000313" key="2">
    <source>
        <dbReference type="Proteomes" id="UP000251576"/>
    </source>
</evidence>
<comment type="caution">
    <text evidence="1">The sequence shown here is derived from an EMBL/GenBank/DDBJ whole genome shotgun (WGS) entry which is preliminary data.</text>
</comment>
<reference evidence="1 2" key="1">
    <citation type="submission" date="2018-06" db="EMBL/GenBank/DDBJ databases">
        <title>ACT-28, a chromosomally-encoded AmpC with carbapenemase activity from Enterobacter kobei.</title>
        <authorList>
            <person name="Jousset A.B."/>
            <person name="Oueslati S."/>
            <person name="Bernabeu S."/>
            <person name="Takissian J."/>
            <person name="Creton E."/>
            <person name="Vogel A."/>
            <person name="Cotellon G."/>
            <person name="Bonnin R.A."/>
            <person name="Dortet L."/>
            <person name="Naas T."/>
        </authorList>
    </citation>
    <scope>NUCLEOTIDE SEQUENCE [LARGE SCALE GENOMIC DNA]</scope>
    <source>
        <strain evidence="1 2">99B3</strain>
    </source>
</reference>
<proteinExistence type="predicted"/>
<name>A0A330GLK4_ENTCL</name>